<evidence type="ECO:0000313" key="6">
    <source>
        <dbReference type="Proteomes" id="UP000199476"/>
    </source>
</evidence>
<name>A0A1G9STJ6_9FIRM</name>
<keyword evidence="3" id="KW-0456">Lyase</keyword>
<dbReference type="InterPro" id="IPR015813">
    <property type="entry name" value="Pyrv/PenolPyrv_kinase-like_dom"/>
</dbReference>
<keyword evidence="2" id="KW-0479">Metal-binding</keyword>
<organism evidence="5 6">
    <name type="scientific">Halarsenatibacter silvermanii</name>
    <dbReference type="NCBI Taxonomy" id="321763"/>
    <lineage>
        <taxon>Bacteria</taxon>
        <taxon>Bacillati</taxon>
        <taxon>Bacillota</taxon>
        <taxon>Clostridia</taxon>
        <taxon>Halanaerobiales</taxon>
        <taxon>Halarsenatibacteraceae</taxon>
        <taxon>Halarsenatibacter</taxon>
    </lineage>
</organism>
<dbReference type="STRING" id="321763.SAMN04488692_1318"/>
<evidence type="ECO:0000256" key="2">
    <source>
        <dbReference type="ARBA" id="ARBA00022723"/>
    </source>
</evidence>
<evidence type="ECO:0000256" key="3">
    <source>
        <dbReference type="ARBA" id="ARBA00023239"/>
    </source>
</evidence>
<dbReference type="Proteomes" id="UP000199476">
    <property type="component" value="Unassembled WGS sequence"/>
</dbReference>
<dbReference type="AlphaFoldDB" id="A0A1G9STJ6"/>
<dbReference type="InterPro" id="IPR005000">
    <property type="entry name" value="Aldolase/citrate-lyase_domain"/>
</dbReference>
<protein>
    <submittedName>
        <fullName evidence="5">4-hydroxy-2-oxoheptanedioate aldolase</fullName>
    </submittedName>
</protein>
<dbReference type="InterPro" id="IPR050251">
    <property type="entry name" value="HpcH-HpaI_aldolase"/>
</dbReference>
<dbReference type="InterPro" id="IPR040442">
    <property type="entry name" value="Pyrv_kinase-like_dom_sf"/>
</dbReference>
<keyword evidence="6" id="KW-1185">Reference proteome</keyword>
<dbReference type="SUPFAM" id="SSF51621">
    <property type="entry name" value="Phosphoenolpyruvate/pyruvate domain"/>
    <property type="match status" value="1"/>
</dbReference>
<comment type="similarity">
    <text evidence="1">Belongs to the HpcH/HpaI aldolase family.</text>
</comment>
<evidence type="ECO:0000259" key="4">
    <source>
        <dbReference type="Pfam" id="PF03328"/>
    </source>
</evidence>
<dbReference type="GO" id="GO:0016832">
    <property type="term" value="F:aldehyde-lyase activity"/>
    <property type="evidence" value="ECO:0007669"/>
    <property type="project" value="TreeGrafter"/>
</dbReference>
<dbReference type="GO" id="GO:0046872">
    <property type="term" value="F:metal ion binding"/>
    <property type="evidence" value="ECO:0007669"/>
    <property type="project" value="UniProtKB-KW"/>
</dbReference>
<dbReference type="Pfam" id="PF03328">
    <property type="entry name" value="HpcH_HpaI"/>
    <property type="match status" value="1"/>
</dbReference>
<evidence type="ECO:0000313" key="5">
    <source>
        <dbReference type="EMBL" id="SDM38733.1"/>
    </source>
</evidence>
<gene>
    <name evidence="5" type="ORF">SAMN04488692_1318</name>
</gene>
<dbReference type="RefSeq" id="WP_089762039.1">
    <property type="nucleotide sequence ID" value="NZ_FNGO01000031.1"/>
</dbReference>
<reference evidence="5 6" key="1">
    <citation type="submission" date="2016-10" db="EMBL/GenBank/DDBJ databases">
        <authorList>
            <person name="de Groot N.N."/>
        </authorList>
    </citation>
    <scope>NUCLEOTIDE SEQUENCE [LARGE SCALE GENOMIC DNA]</scope>
    <source>
        <strain evidence="5 6">SLAS-1</strain>
    </source>
</reference>
<evidence type="ECO:0000256" key="1">
    <source>
        <dbReference type="ARBA" id="ARBA00005568"/>
    </source>
</evidence>
<feature type="domain" description="HpcH/HpaI aldolase/citrate lyase" evidence="4">
    <location>
        <begin position="19"/>
        <end position="235"/>
    </location>
</feature>
<dbReference type="PANTHER" id="PTHR30502">
    <property type="entry name" value="2-KETO-3-DEOXY-L-RHAMNONATE ALDOLASE"/>
    <property type="match status" value="1"/>
</dbReference>
<dbReference type="GO" id="GO:0005737">
    <property type="term" value="C:cytoplasm"/>
    <property type="evidence" value="ECO:0007669"/>
    <property type="project" value="TreeGrafter"/>
</dbReference>
<dbReference type="PANTHER" id="PTHR30502:SF0">
    <property type="entry name" value="PHOSPHOENOLPYRUVATE CARBOXYLASE FAMILY PROTEIN"/>
    <property type="match status" value="1"/>
</dbReference>
<accession>A0A1G9STJ6</accession>
<sequence length="253" mass="27899">MGQKNLKEKLLEGEKCPGIFQVLDHPGVSRIIAAADFDWVVLDGEHGHFTSSSLRNCLEVLQGRDISPLIRAPDNDTAIIKQILDIGPEGILIPLVSDREECESAVSASKYPPRGIRGIGPGRATNYGDNMKEYLESANDDILTAVQAETVGAVNNIEEIAEVEGLDMIFIGPFDLSGSMGIPGQTDHQRVQKAVDKIIKVCRRQDVALGMWCEDEEHADRMYEKGVQFLVCSTESMIFSQGLDESREKFSDF</sequence>
<proteinExistence type="inferred from homology"/>
<dbReference type="EMBL" id="FNGO01000031">
    <property type="protein sequence ID" value="SDM38733.1"/>
    <property type="molecule type" value="Genomic_DNA"/>
</dbReference>
<dbReference type="OrthoDB" id="86160at2"/>
<dbReference type="Gene3D" id="3.20.20.60">
    <property type="entry name" value="Phosphoenolpyruvate-binding domains"/>
    <property type="match status" value="1"/>
</dbReference>